<dbReference type="Proteomes" id="UP000272706">
    <property type="component" value="Unassembled WGS sequence"/>
</dbReference>
<reference evidence="3 4" key="1">
    <citation type="submission" date="2018-09" db="EMBL/GenBank/DDBJ databases">
        <title>Mesorhizobium carmichaelinearum sp. nov. isolated from Carmichaelinea spp. root nodules in New Zealand.</title>
        <authorList>
            <person name="De Meyer S.E."/>
        </authorList>
    </citation>
    <scope>NUCLEOTIDE SEQUENCE [LARGE SCALE GENOMIC DNA]</scope>
    <source>
        <strain evidence="3 4">ICMP19557</strain>
    </source>
</reference>
<dbReference type="SUPFAM" id="SSF69572">
    <property type="entry name" value="Activating enzymes of the ubiquitin-like proteins"/>
    <property type="match status" value="1"/>
</dbReference>
<dbReference type="GO" id="GO:0016779">
    <property type="term" value="F:nucleotidyltransferase activity"/>
    <property type="evidence" value="ECO:0007669"/>
    <property type="project" value="UniProtKB-KW"/>
</dbReference>
<keyword evidence="3" id="KW-0808">Transferase</keyword>
<dbReference type="Gene3D" id="3.40.50.720">
    <property type="entry name" value="NAD(P)-binding Rossmann-like Domain"/>
    <property type="match status" value="1"/>
</dbReference>
<dbReference type="OrthoDB" id="8773615at2"/>
<dbReference type="InterPro" id="IPR046741">
    <property type="entry name" value="DUF6791"/>
</dbReference>
<name>A0A3A5KB76_9HYPH</name>
<comment type="caution">
    <text evidence="3">The sequence shown here is derived from an EMBL/GenBank/DDBJ whole genome shotgun (WGS) entry which is preliminary data.</text>
</comment>
<evidence type="ECO:0000259" key="2">
    <source>
        <dbReference type="Pfam" id="PF20590"/>
    </source>
</evidence>
<dbReference type="CDD" id="cd01483">
    <property type="entry name" value="E1_enzyme_family"/>
    <property type="match status" value="1"/>
</dbReference>
<keyword evidence="3" id="KW-0548">Nucleotidyltransferase</keyword>
<dbReference type="AlphaFoldDB" id="A0A3A5KB76"/>
<dbReference type="EMBL" id="QZWZ01000054">
    <property type="protein sequence ID" value="RJT28220.1"/>
    <property type="molecule type" value="Genomic_DNA"/>
</dbReference>
<gene>
    <name evidence="3" type="ORF">D3227_34695</name>
</gene>
<feature type="domain" description="THIF-type NAD/FAD binding fold" evidence="1">
    <location>
        <begin position="179"/>
        <end position="297"/>
    </location>
</feature>
<evidence type="ECO:0000259" key="1">
    <source>
        <dbReference type="Pfam" id="PF00899"/>
    </source>
</evidence>
<dbReference type="GO" id="GO:0008641">
    <property type="term" value="F:ubiquitin-like modifier activating enzyme activity"/>
    <property type="evidence" value="ECO:0007669"/>
    <property type="project" value="InterPro"/>
</dbReference>
<keyword evidence="4" id="KW-1185">Reference proteome</keyword>
<dbReference type="Pfam" id="PF00899">
    <property type="entry name" value="ThiF"/>
    <property type="match status" value="1"/>
</dbReference>
<dbReference type="InterPro" id="IPR035985">
    <property type="entry name" value="Ubiquitin-activating_enz"/>
</dbReference>
<accession>A0A3A5KB76</accession>
<dbReference type="Pfam" id="PF20590">
    <property type="entry name" value="DUF6791"/>
    <property type="match status" value="1"/>
</dbReference>
<dbReference type="RefSeq" id="WP_120018639.1">
    <property type="nucleotide sequence ID" value="NZ_QZWZ01000054.1"/>
</dbReference>
<sequence>MLIELASHNDDIRRLLEKGYALRVDTLHLVVRDIPYLDHEGVLQTGSIVAKLVPVDEHHFVQDDHQVYFAGSAPYGLEGQPVPNLAGGATTIPLSHDDVVVQRSFSNKPATGFANFFDKIEHYVALISGPAIERFPQATPLTFRVDPDIVPDSVFKVHDSLTSRAEIADLANVFVDDVIAIIGLGGTGSYVLDFMVKTRVKEIRGFDGDLFYPHNAFRSPGALDIEDWKKSKASVAERRYANFRHGLSMRQVYIDASSTAELQGVTCAFVCVDKGSARAAIFDLLTGMGIPFIDVGMGLNRKQGPLAGTLRATYFSVEKAAEVRAMNLAETVDDPDNAYRQNVQIAELNAINAALAVMLYKQRRGFYVDDSSAYHLLMDTTTLRIMSERDA</sequence>
<evidence type="ECO:0000313" key="4">
    <source>
        <dbReference type="Proteomes" id="UP000272706"/>
    </source>
</evidence>
<feature type="domain" description="DUF6791" evidence="2">
    <location>
        <begin position="10"/>
        <end position="159"/>
    </location>
</feature>
<dbReference type="NCBIfam" id="NF004803">
    <property type="entry name" value="PRK06153.1-2"/>
    <property type="match status" value="1"/>
</dbReference>
<dbReference type="InterPro" id="IPR000594">
    <property type="entry name" value="ThiF_NAD_FAD-bd"/>
</dbReference>
<protein>
    <submittedName>
        <fullName evidence="3">ThiF family adenylyltransferase</fullName>
    </submittedName>
</protein>
<evidence type="ECO:0000313" key="3">
    <source>
        <dbReference type="EMBL" id="RJT28220.1"/>
    </source>
</evidence>
<proteinExistence type="predicted"/>
<organism evidence="3 4">
    <name type="scientific">Mesorhizobium waimense</name>
    <dbReference type="NCBI Taxonomy" id="1300307"/>
    <lineage>
        <taxon>Bacteria</taxon>
        <taxon>Pseudomonadati</taxon>
        <taxon>Pseudomonadota</taxon>
        <taxon>Alphaproteobacteria</taxon>
        <taxon>Hyphomicrobiales</taxon>
        <taxon>Phyllobacteriaceae</taxon>
        <taxon>Mesorhizobium</taxon>
    </lineage>
</organism>